<evidence type="ECO:0000313" key="2">
    <source>
        <dbReference type="EMBL" id="GIL75415.1"/>
    </source>
</evidence>
<dbReference type="AlphaFoldDB" id="A0A8J4GA19"/>
<evidence type="ECO:0000313" key="4">
    <source>
        <dbReference type="Proteomes" id="UP000722791"/>
    </source>
</evidence>
<accession>A0A8J4GA19</accession>
<proteinExistence type="predicted"/>
<dbReference type="Proteomes" id="UP000747110">
    <property type="component" value="Unassembled WGS sequence"/>
</dbReference>
<feature type="region of interest" description="Disordered" evidence="1">
    <location>
        <begin position="239"/>
        <end position="290"/>
    </location>
</feature>
<reference evidence="3" key="1">
    <citation type="journal article" date="2021" name="Proc. Natl. Acad. Sci. U.S.A.">
        <title>Three genomes in the algal genus Volvox reveal the fate of a haploid sex-determining region after a transition to homothallism.</title>
        <authorList>
            <person name="Yamamoto K."/>
            <person name="Hamaji T."/>
            <person name="Kawai-Toyooka H."/>
            <person name="Matsuzaki R."/>
            <person name="Takahashi F."/>
            <person name="Nishimura Y."/>
            <person name="Kawachi M."/>
            <person name="Noguchi H."/>
            <person name="Minakuchi Y."/>
            <person name="Umen J.G."/>
            <person name="Toyoda A."/>
            <person name="Nozaki H."/>
        </authorList>
    </citation>
    <scope>NUCLEOTIDE SEQUENCE</scope>
    <source>
        <strain evidence="3">NIES-3785</strain>
        <strain evidence="2">NIES-3786</strain>
    </source>
</reference>
<feature type="region of interest" description="Disordered" evidence="1">
    <location>
        <begin position="142"/>
        <end position="177"/>
    </location>
</feature>
<evidence type="ECO:0000313" key="5">
    <source>
        <dbReference type="Proteomes" id="UP000747110"/>
    </source>
</evidence>
<keyword evidence="5" id="KW-1185">Reference proteome</keyword>
<feature type="compositionally biased region" description="Polar residues" evidence="1">
    <location>
        <begin position="160"/>
        <end position="177"/>
    </location>
</feature>
<organism evidence="3 4">
    <name type="scientific">Volvox reticuliferus</name>
    <dbReference type="NCBI Taxonomy" id="1737510"/>
    <lineage>
        <taxon>Eukaryota</taxon>
        <taxon>Viridiplantae</taxon>
        <taxon>Chlorophyta</taxon>
        <taxon>core chlorophytes</taxon>
        <taxon>Chlorophyceae</taxon>
        <taxon>CS clade</taxon>
        <taxon>Chlamydomonadales</taxon>
        <taxon>Volvocaceae</taxon>
        <taxon>Volvox</taxon>
    </lineage>
</organism>
<evidence type="ECO:0000256" key="1">
    <source>
        <dbReference type="SAM" id="MobiDB-lite"/>
    </source>
</evidence>
<comment type="caution">
    <text evidence="3">The sequence shown here is derived from an EMBL/GenBank/DDBJ whole genome shotgun (WGS) entry which is preliminary data.</text>
</comment>
<protein>
    <submittedName>
        <fullName evidence="3">Uncharacterized protein</fullName>
    </submittedName>
</protein>
<gene>
    <name evidence="2" type="ORF">Vretifemale_5210</name>
    <name evidence="3" type="ORF">Vretimale_8051</name>
</gene>
<dbReference type="Proteomes" id="UP000722791">
    <property type="component" value="Unassembled WGS sequence"/>
</dbReference>
<dbReference type="EMBL" id="BNCP01000007">
    <property type="protein sequence ID" value="GIL75415.1"/>
    <property type="molecule type" value="Genomic_DNA"/>
</dbReference>
<feature type="compositionally biased region" description="Pro residues" evidence="1">
    <location>
        <begin position="243"/>
        <end position="252"/>
    </location>
</feature>
<dbReference type="EMBL" id="BNCQ01000013">
    <property type="protein sequence ID" value="GIM03290.1"/>
    <property type="molecule type" value="Genomic_DNA"/>
</dbReference>
<feature type="region of interest" description="Disordered" evidence="1">
    <location>
        <begin position="48"/>
        <end position="77"/>
    </location>
</feature>
<sequence>MNLAVSEGMQTMVCDNECAQLLSELADQYERSSTILVQLELALELRTPAKNGSSEAESDASVMKEGMPVASGDSESRSTELISRKNGSNISPWRCSSSSSDVDSDFDVADLTVLRFHSMTNLKRDDAEEFLVPIPRASSFQQRLASRPMRTSRSERCESLRTQCHPQSQPQSRNQKSVMDITNDSFISCNNADGRPSTCAHRALSDPAVALSDCRRRPTATATKKNLELTGVSLLTSASARSQPPPIVPPPLLQRSTSRGPLLSWTSTGSRRRSGTIPPNRLLPSPGTGTLDEPVTPAMAYRTESGNAANPFPPASTQRSFETAIGDTLGPMHRQLLGSSTHHVTEKGIASGPVGITRLLPALACRRRKRGFTEHGGYRMPVPQAFEKSEEDEA</sequence>
<name>A0A8J4GA19_9CHLO</name>
<feature type="region of interest" description="Disordered" evidence="1">
    <location>
        <begin position="374"/>
        <end position="394"/>
    </location>
</feature>
<evidence type="ECO:0000313" key="3">
    <source>
        <dbReference type="EMBL" id="GIM03290.1"/>
    </source>
</evidence>